<dbReference type="AlphaFoldDB" id="A0A7W0CE91"/>
<accession>A0A7W0CE91</accession>
<comment type="caution">
    <text evidence="2">The sequence shown here is derived from an EMBL/GenBank/DDBJ whole genome shotgun (WGS) entry which is preliminary data.</text>
</comment>
<dbReference type="SUPFAM" id="SSF101898">
    <property type="entry name" value="NHL repeat"/>
    <property type="match status" value="1"/>
</dbReference>
<keyword evidence="3" id="KW-1185">Reference proteome</keyword>
<dbReference type="EMBL" id="JACDUR010000001">
    <property type="protein sequence ID" value="MBA2889519.1"/>
    <property type="molecule type" value="Genomic_DNA"/>
</dbReference>
<proteinExistence type="predicted"/>
<reference evidence="2 3" key="1">
    <citation type="submission" date="2020-07" db="EMBL/GenBank/DDBJ databases">
        <title>Genomic Encyclopedia of Type Strains, Phase IV (KMG-IV): sequencing the most valuable type-strain genomes for metagenomic binning, comparative biology and taxonomic classification.</title>
        <authorList>
            <person name="Goeker M."/>
        </authorList>
    </citation>
    <scope>NUCLEOTIDE SEQUENCE [LARGE SCALE GENOMIC DNA]</scope>
    <source>
        <strain evidence="2 3">DSM 45533</strain>
    </source>
</reference>
<evidence type="ECO:0000256" key="1">
    <source>
        <dbReference type="SAM" id="SignalP"/>
    </source>
</evidence>
<feature type="signal peptide" evidence="1">
    <location>
        <begin position="1"/>
        <end position="29"/>
    </location>
</feature>
<organism evidence="2 3">
    <name type="scientific">Nonomuraea soli</name>
    <dbReference type="NCBI Taxonomy" id="1032476"/>
    <lineage>
        <taxon>Bacteria</taxon>
        <taxon>Bacillati</taxon>
        <taxon>Actinomycetota</taxon>
        <taxon>Actinomycetes</taxon>
        <taxon>Streptosporangiales</taxon>
        <taxon>Streptosporangiaceae</taxon>
        <taxon>Nonomuraea</taxon>
    </lineage>
</organism>
<dbReference type="RefSeq" id="WP_246377142.1">
    <property type="nucleotide sequence ID" value="NZ_BAABAM010000001.1"/>
</dbReference>
<sequence>MTRRYLRRAMATWAAALLAAFAAGPAAHGDPKPPTTIEAWQQSTSISLDADGALTDVQALPSGDVWAVGQQQIWDVWRNRGAIRHWNGTTWSEVAVRDSMGASLLRGVSASSATDVWAVGDGHDGLPYLAHGDTSGFDRIRVPALTSRDRLTGVDVRPGRVFAVGSRGGHPLILTGQQQQWNATSFDRTGSLYAVSGSIAVGDTGKAPLAFRYAAGTWSPMPMPSVPGGYLRDVQADGAKRAVAVGGVYTQAGDVQPLVLSWNGKRWSRLALPVTGAQLYGVAGDGQGRFWVSGFDPSTPGEPFLMRLEKGAATVIRGGSVAGRSSVRLQAVTYLPDKRLVWAVGHAVDADDRYTGVVETFGPRTAKSTVS</sequence>
<gene>
    <name evidence="2" type="ORF">HNR30_000854</name>
</gene>
<evidence type="ECO:0000313" key="3">
    <source>
        <dbReference type="Proteomes" id="UP000530928"/>
    </source>
</evidence>
<feature type="chain" id="PRO_5031532203" evidence="1">
    <location>
        <begin position="30"/>
        <end position="371"/>
    </location>
</feature>
<name>A0A7W0CE91_9ACTN</name>
<dbReference type="Proteomes" id="UP000530928">
    <property type="component" value="Unassembled WGS sequence"/>
</dbReference>
<evidence type="ECO:0000313" key="2">
    <source>
        <dbReference type="EMBL" id="MBA2889519.1"/>
    </source>
</evidence>
<protein>
    <submittedName>
        <fullName evidence="2">Uncharacterized protein</fullName>
    </submittedName>
</protein>
<keyword evidence="1" id="KW-0732">Signal</keyword>